<evidence type="ECO:0000256" key="7">
    <source>
        <dbReference type="PIRSR" id="PIRSR000102-2"/>
    </source>
</evidence>
<organism evidence="13 14">
    <name type="scientific">Vulcanisaeta souniana JCM 11219</name>
    <dbReference type="NCBI Taxonomy" id="1293586"/>
    <lineage>
        <taxon>Archaea</taxon>
        <taxon>Thermoproteota</taxon>
        <taxon>Thermoprotei</taxon>
        <taxon>Thermoproteales</taxon>
        <taxon>Thermoproteaceae</taxon>
        <taxon>Vulcanisaeta</taxon>
    </lineage>
</organism>
<sequence>MITIIGSGRVGATAAAFLMFFELDNEITLIDVIKNLPQGEAVDLNHAAAILGKSVRYKGSNDYKDMEGSDIVIVTAGLARKPGMTREELAAKNAEIIASVADQIKRYAPNSIVIITTNPLDAMVYVLYKRLGFPRNRVIGFSGVLDSSRMAYYASLLIGIAPESIIPVVLGQHGENMYPVPEASFVYGKPLTEFITKEQYDEIVKKTIQAGAEITNLRGFSSNWGPAAGLSLMVDSIKKNRKRVFEVSAYLDGEYGVRDVFAEVPVVLGKNGIEKIIELKLNDEQKKKFLASIDAIKKNLMQVPPQYLS</sequence>
<dbReference type="GO" id="GO:0006089">
    <property type="term" value="P:lactate metabolic process"/>
    <property type="evidence" value="ECO:0007669"/>
    <property type="project" value="TreeGrafter"/>
</dbReference>
<evidence type="ECO:0000259" key="11">
    <source>
        <dbReference type="Pfam" id="PF02866"/>
    </source>
</evidence>
<dbReference type="RefSeq" id="WP_188602684.1">
    <property type="nucleotide sequence ID" value="NZ_AP026830.1"/>
</dbReference>
<proteinExistence type="inferred from homology"/>
<dbReference type="GO" id="GO:0004459">
    <property type="term" value="F:L-lactate dehydrogenase (NAD+) activity"/>
    <property type="evidence" value="ECO:0007669"/>
    <property type="project" value="TreeGrafter"/>
</dbReference>
<evidence type="ECO:0000256" key="1">
    <source>
        <dbReference type="ARBA" id="ARBA00008104"/>
    </source>
</evidence>
<dbReference type="GO" id="GO:0006099">
    <property type="term" value="P:tricarboxylic acid cycle"/>
    <property type="evidence" value="ECO:0007669"/>
    <property type="project" value="UniProtKB-KW"/>
</dbReference>
<dbReference type="PIRSF" id="PIRSF000102">
    <property type="entry name" value="Lac_mal_DH"/>
    <property type="match status" value="1"/>
</dbReference>
<dbReference type="EMBL" id="BMNM01000002">
    <property type="protein sequence ID" value="GGI72498.1"/>
    <property type="molecule type" value="Genomic_DNA"/>
</dbReference>
<dbReference type="NCBIfam" id="NF004863">
    <property type="entry name" value="PRK06223.1"/>
    <property type="match status" value="1"/>
</dbReference>
<feature type="binding site" evidence="7">
    <location>
        <position position="80"/>
    </location>
    <ligand>
        <name>substrate</name>
    </ligand>
</feature>
<feature type="binding site" evidence="8">
    <location>
        <position position="31"/>
    </location>
    <ligand>
        <name>NAD(+)</name>
        <dbReference type="ChEBI" id="CHEBI:57540"/>
    </ligand>
</feature>
<keyword evidence="15" id="KW-1185">Reference proteome</keyword>
<keyword evidence="5 8" id="KW-0520">NAD</keyword>
<dbReference type="InterPro" id="IPR015955">
    <property type="entry name" value="Lactate_DH/Glyco_Ohase_4_C"/>
</dbReference>
<dbReference type="InterPro" id="IPR022383">
    <property type="entry name" value="Lactate/malate_DH_C"/>
</dbReference>
<evidence type="ECO:0000256" key="5">
    <source>
        <dbReference type="ARBA" id="ARBA00023027"/>
    </source>
</evidence>
<dbReference type="Gene3D" id="3.90.110.10">
    <property type="entry name" value="Lactate dehydrogenase/glycoside hydrolase, family 4, C-terminal"/>
    <property type="match status" value="1"/>
</dbReference>
<feature type="binding site" evidence="7">
    <location>
        <position position="86"/>
    </location>
    <ligand>
        <name>substrate</name>
    </ligand>
</feature>
<evidence type="ECO:0000256" key="4">
    <source>
        <dbReference type="ARBA" id="ARBA00023002"/>
    </source>
</evidence>
<dbReference type="SUPFAM" id="SSF56327">
    <property type="entry name" value="LDH C-terminal domain-like"/>
    <property type="match status" value="1"/>
</dbReference>
<dbReference type="Proteomes" id="UP001060771">
    <property type="component" value="Chromosome"/>
</dbReference>
<reference evidence="12" key="4">
    <citation type="journal article" date="2023" name="Microbiol. Resour. Announc.">
        <title>Complete Genome Sequence of Vulcanisaeta souniana Strain IC-059, a Hyperthermophilic Archaeon Isolated from Hot Spring Water in Japan.</title>
        <authorList>
            <person name="Kato S."/>
            <person name="Itoh T."/>
            <person name="Wu L."/>
            <person name="Ma J."/>
            <person name="Ohkuma M."/>
        </authorList>
    </citation>
    <scope>NUCLEOTIDE SEQUENCE</scope>
    <source>
        <strain evidence="12">JCM 11219</strain>
    </source>
</reference>
<dbReference type="InterPro" id="IPR036291">
    <property type="entry name" value="NAD(P)-bd_dom_sf"/>
</dbReference>
<evidence type="ECO:0000256" key="6">
    <source>
        <dbReference type="PIRSR" id="PIRSR000102-1"/>
    </source>
</evidence>
<comment type="similarity">
    <text evidence="1 9">Belongs to the LDH/MDH superfamily.</text>
</comment>
<feature type="domain" description="Lactate/malate dehydrogenase N-terminal" evidence="10">
    <location>
        <begin position="2"/>
        <end position="140"/>
    </location>
</feature>
<keyword evidence="3" id="KW-0816">Tricarboxylic acid cycle</keyword>
<feature type="binding site" evidence="8">
    <location>
        <position position="93"/>
    </location>
    <ligand>
        <name>NAD(+)</name>
        <dbReference type="ChEBI" id="CHEBI:57540"/>
    </ligand>
</feature>
<dbReference type="PANTHER" id="PTHR43128">
    <property type="entry name" value="L-2-HYDROXYCARBOXYLATE DEHYDROGENASE (NAD(P)(+))"/>
    <property type="match status" value="1"/>
</dbReference>
<dbReference type="Pfam" id="PF02866">
    <property type="entry name" value="Ldh_1_C"/>
    <property type="match status" value="1"/>
</dbReference>
<dbReference type="PANTHER" id="PTHR43128:SF16">
    <property type="entry name" value="L-LACTATE DEHYDROGENASE"/>
    <property type="match status" value="1"/>
</dbReference>
<dbReference type="InterPro" id="IPR001236">
    <property type="entry name" value="Lactate/malate_DH_N"/>
</dbReference>
<dbReference type="Proteomes" id="UP000657075">
    <property type="component" value="Unassembled WGS sequence"/>
</dbReference>
<evidence type="ECO:0000256" key="3">
    <source>
        <dbReference type="ARBA" id="ARBA00022532"/>
    </source>
</evidence>
<dbReference type="InterPro" id="IPR001557">
    <property type="entry name" value="L-lactate/malate_DH"/>
</dbReference>
<evidence type="ECO:0000313" key="14">
    <source>
        <dbReference type="Proteomes" id="UP000657075"/>
    </source>
</evidence>
<dbReference type="FunFam" id="3.40.50.720:FF:000018">
    <property type="entry name" value="Malate dehydrogenase"/>
    <property type="match status" value="1"/>
</dbReference>
<feature type="active site" description="Proton acceptor" evidence="6">
    <location>
        <position position="173"/>
    </location>
</feature>
<evidence type="ECO:0000256" key="2">
    <source>
        <dbReference type="ARBA" id="ARBA00020382"/>
    </source>
</evidence>
<gene>
    <name evidence="13" type="ORF">GCM10007112_06600</name>
    <name evidence="12" type="ORF">Vsou_04380</name>
</gene>
<evidence type="ECO:0000256" key="8">
    <source>
        <dbReference type="PIRSR" id="PIRSR000102-3"/>
    </source>
</evidence>
<dbReference type="Gene3D" id="3.40.50.720">
    <property type="entry name" value="NAD(P)-binding Rossmann-like Domain"/>
    <property type="match status" value="1"/>
</dbReference>
<name>A0A830EDL0_9CREN</name>
<feature type="binding site" evidence="8">
    <location>
        <begin position="6"/>
        <end position="11"/>
    </location>
    <ligand>
        <name>NAD(+)</name>
        <dbReference type="ChEBI" id="CHEBI:57540"/>
    </ligand>
</feature>
<reference evidence="15" key="3">
    <citation type="submission" date="2022-09" db="EMBL/GenBank/DDBJ databases">
        <title>Complete genome sequence of Vulcanisaeta souniana.</title>
        <authorList>
            <person name="Kato S."/>
            <person name="Itoh T."/>
            <person name="Ohkuma M."/>
        </authorList>
    </citation>
    <scope>NUCLEOTIDE SEQUENCE [LARGE SCALE GENOMIC DNA]</scope>
    <source>
        <strain evidence="15">JCM 11219</strain>
    </source>
</reference>
<protein>
    <recommendedName>
        <fullName evidence="2">Malate dehydrogenase</fullName>
    </recommendedName>
</protein>
<dbReference type="Pfam" id="PF00056">
    <property type="entry name" value="Ldh_1_N"/>
    <property type="match status" value="1"/>
</dbReference>
<keyword evidence="4 9" id="KW-0560">Oxidoreductase</keyword>
<evidence type="ECO:0000256" key="9">
    <source>
        <dbReference type="RuleBase" id="RU003369"/>
    </source>
</evidence>
<evidence type="ECO:0000313" key="15">
    <source>
        <dbReference type="Proteomes" id="UP001060771"/>
    </source>
</evidence>
<dbReference type="InterPro" id="IPR011275">
    <property type="entry name" value="Malate_DH_type3"/>
</dbReference>
<dbReference type="AlphaFoldDB" id="A0A830EDL0"/>
<reference evidence="13" key="1">
    <citation type="journal article" date="2014" name="Int. J. Syst. Evol. Microbiol.">
        <title>Complete genome sequence of Corynebacterium casei LMG S-19264T (=DSM 44701T), isolated from a smear-ripened cheese.</title>
        <authorList>
            <consortium name="US DOE Joint Genome Institute (JGI-PGF)"/>
            <person name="Walter F."/>
            <person name="Albersmeier A."/>
            <person name="Kalinowski J."/>
            <person name="Ruckert C."/>
        </authorList>
    </citation>
    <scope>NUCLEOTIDE SEQUENCE</scope>
    <source>
        <strain evidence="13">JCM 11219</strain>
    </source>
</reference>
<evidence type="ECO:0000313" key="13">
    <source>
        <dbReference type="EMBL" id="GGI72498.1"/>
    </source>
</evidence>
<accession>A0A830EDL0</accession>
<dbReference type="EMBL" id="AP026830">
    <property type="protein sequence ID" value="BDR91345.1"/>
    <property type="molecule type" value="Genomic_DNA"/>
</dbReference>
<dbReference type="GeneID" id="76205992"/>
<dbReference type="OrthoDB" id="2596at2157"/>
<feature type="binding site" evidence="7">
    <location>
        <position position="118"/>
    </location>
    <ligand>
        <name>substrate</name>
    </ligand>
</feature>
<evidence type="ECO:0000313" key="12">
    <source>
        <dbReference type="EMBL" id="BDR91345.1"/>
    </source>
</evidence>
<dbReference type="PRINTS" id="PR00086">
    <property type="entry name" value="LLDHDRGNASE"/>
</dbReference>
<feature type="binding site" evidence="7">
    <location>
        <position position="149"/>
    </location>
    <ligand>
        <name>substrate</name>
    </ligand>
</feature>
<dbReference type="CDD" id="cd01339">
    <property type="entry name" value="LDH-like_MDH"/>
    <property type="match status" value="1"/>
</dbReference>
<dbReference type="SUPFAM" id="SSF51735">
    <property type="entry name" value="NAD(P)-binding Rossmann-fold domains"/>
    <property type="match status" value="1"/>
</dbReference>
<evidence type="ECO:0000259" key="10">
    <source>
        <dbReference type="Pfam" id="PF00056"/>
    </source>
</evidence>
<reference evidence="13" key="2">
    <citation type="submission" date="2020-09" db="EMBL/GenBank/DDBJ databases">
        <authorList>
            <person name="Sun Q."/>
            <person name="Ohkuma M."/>
        </authorList>
    </citation>
    <scope>NUCLEOTIDE SEQUENCE</scope>
    <source>
        <strain evidence="13">JCM 11219</strain>
    </source>
</reference>
<feature type="domain" description="Lactate/malate dehydrogenase C-terminal" evidence="11">
    <location>
        <begin position="145"/>
        <end position="302"/>
    </location>
</feature>